<dbReference type="Proteomes" id="UP000315295">
    <property type="component" value="Unassembled WGS sequence"/>
</dbReference>
<accession>A0A540MNK0</accession>
<reference evidence="1 2" key="1">
    <citation type="journal article" date="2019" name="G3 (Bethesda)">
        <title>Sequencing of a Wild Apple (Malus baccata) Genome Unravels the Differences Between Cultivated and Wild Apple Species Regarding Disease Resistance and Cold Tolerance.</title>
        <authorList>
            <person name="Chen X."/>
        </authorList>
    </citation>
    <scope>NUCLEOTIDE SEQUENCE [LARGE SCALE GENOMIC DNA]</scope>
    <source>
        <strain evidence="2">cv. Shandingzi</strain>
        <tissue evidence="1">Leaves</tissue>
    </source>
</reference>
<comment type="caution">
    <text evidence="1">The sequence shown here is derived from an EMBL/GenBank/DDBJ whole genome shotgun (WGS) entry which is preliminary data.</text>
</comment>
<evidence type="ECO:0000313" key="1">
    <source>
        <dbReference type="EMBL" id="TQE00377.1"/>
    </source>
</evidence>
<dbReference type="EMBL" id="VIEB01000216">
    <property type="protein sequence ID" value="TQE00377.1"/>
    <property type="molecule type" value="Genomic_DNA"/>
</dbReference>
<proteinExistence type="predicted"/>
<protein>
    <submittedName>
        <fullName evidence="1">Uncharacterized protein</fullName>
    </submittedName>
</protein>
<sequence>MKTIFEPHELWNLVEKGVDDPEKKEEDLSAAERKLLKENIVEDARALGIIP</sequence>
<gene>
    <name evidence="1" type="ORF">C1H46_014013</name>
</gene>
<keyword evidence="2" id="KW-1185">Reference proteome</keyword>
<name>A0A540MNK0_MALBA</name>
<organism evidence="1 2">
    <name type="scientific">Malus baccata</name>
    <name type="common">Siberian crab apple</name>
    <name type="synonym">Pyrus baccata</name>
    <dbReference type="NCBI Taxonomy" id="106549"/>
    <lineage>
        <taxon>Eukaryota</taxon>
        <taxon>Viridiplantae</taxon>
        <taxon>Streptophyta</taxon>
        <taxon>Embryophyta</taxon>
        <taxon>Tracheophyta</taxon>
        <taxon>Spermatophyta</taxon>
        <taxon>Magnoliopsida</taxon>
        <taxon>eudicotyledons</taxon>
        <taxon>Gunneridae</taxon>
        <taxon>Pentapetalae</taxon>
        <taxon>rosids</taxon>
        <taxon>fabids</taxon>
        <taxon>Rosales</taxon>
        <taxon>Rosaceae</taxon>
        <taxon>Amygdaloideae</taxon>
        <taxon>Maleae</taxon>
        <taxon>Malus</taxon>
    </lineage>
</organism>
<evidence type="ECO:0000313" key="2">
    <source>
        <dbReference type="Proteomes" id="UP000315295"/>
    </source>
</evidence>
<dbReference type="AlphaFoldDB" id="A0A540MNK0"/>